<proteinExistence type="predicted"/>
<accession>A0A2Z6S7F0</accession>
<evidence type="ECO:0000313" key="1">
    <source>
        <dbReference type="EMBL" id="GBC04642.1"/>
    </source>
</evidence>
<name>A0A2Z6S7F0_9GLOM</name>
<organism evidence="1 2">
    <name type="scientific">Rhizophagus clarus</name>
    <dbReference type="NCBI Taxonomy" id="94130"/>
    <lineage>
        <taxon>Eukaryota</taxon>
        <taxon>Fungi</taxon>
        <taxon>Fungi incertae sedis</taxon>
        <taxon>Mucoromycota</taxon>
        <taxon>Glomeromycotina</taxon>
        <taxon>Glomeromycetes</taxon>
        <taxon>Glomerales</taxon>
        <taxon>Glomeraceae</taxon>
        <taxon>Rhizophagus</taxon>
    </lineage>
</organism>
<dbReference type="AlphaFoldDB" id="A0A2Z6S7F0"/>
<keyword evidence="2" id="KW-1185">Reference proteome</keyword>
<gene>
    <name evidence="1" type="ORF">RclHR1_00580007</name>
</gene>
<evidence type="ECO:0000313" key="2">
    <source>
        <dbReference type="Proteomes" id="UP000247702"/>
    </source>
</evidence>
<dbReference type="Proteomes" id="UP000247702">
    <property type="component" value="Unassembled WGS sequence"/>
</dbReference>
<reference evidence="1 2" key="1">
    <citation type="submission" date="2017-11" db="EMBL/GenBank/DDBJ databases">
        <title>The genome of Rhizophagus clarus HR1 reveals common genetic basis of auxotrophy among arbuscular mycorrhizal fungi.</title>
        <authorList>
            <person name="Kobayashi Y."/>
        </authorList>
    </citation>
    <scope>NUCLEOTIDE SEQUENCE [LARGE SCALE GENOMIC DNA]</scope>
    <source>
        <strain evidence="1 2">HR1</strain>
    </source>
</reference>
<dbReference type="EMBL" id="BEXD01003959">
    <property type="protein sequence ID" value="GBC04642.1"/>
    <property type="molecule type" value="Genomic_DNA"/>
</dbReference>
<dbReference type="STRING" id="94130.A0A2Z6S7F0"/>
<comment type="caution">
    <text evidence="1">The sequence shown here is derived from an EMBL/GenBank/DDBJ whole genome shotgun (WGS) entry which is preliminary data.</text>
</comment>
<sequence>MGIAYQVTIKIWISPYTPYALITRRRFVTKEDEQRYPKSPLKHCFSAASSQYLVYNMKIEYYKHVYKPIVGTALKYNVRFHWGQHLDSELNSLRSFDQDTFELFIQQISRFDPQE</sequence>
<protein>
    <submittedName>
        <fullName evidence="1">Uncharacterized protein</fullName>
    </submittedName>
</protein>